<comment type="function">
    <text evidence="1">Involved in endocytosis.</text>
</comment>
<dbReference type="InterPro" id="IPR045819">
    <property type="entry name" value="TTC7_N"/>
</dbReference>
<dbReference type="InterPro" id="IPR051722">
    <property type="entry name" value="Endocytosis_PI4K-reg_protein"/>
</dbReference>
<dbReference type="PANTHER" id="PTHR23083:SF464">
    <property type="entry name" value="TETRATRICOPEPTIDE REPEAT DOMAIN 7, ISOFORM A"/>
    <property type="match status" value="1"/>
</dbReference>
<feature type="domain" description="Tetratricopeptide repeat protein 7 N-terminal" evidence="3">
    <location>
        <begin position="3"/>
        <end position="372"/>
    </location>
</feature>
<comment type="caution">
    <text evidence="4">The sequence shown here is derived from an EMBL/GenBank/DDBJ whole genome shotgun (WGS) entry which is preliminary data.</text>
</comment>
<comment type="similarity">
    <text evidence="2">Belongs to the YPP1 family.</text>
</comment>
<dbReference type="Gene3D" id="1.25.40.10">
    <property type="entry name" value="Tetratricopeptide repeat domain"/>
    <property type="match status" value="2"/>
</dbReference>
<dbReference type="GO" id="GO:0005886">
    <property type="term" value="C:plasma membrane"/>
    <property type="evidence" value="ECO:0007669"/>
    <property type="project" value="TreeGrafter"/>
</dbReference>
<dbReference type="SMART" id="SM00028">
    <property type="entry name" value="TPR"/>
    <property type="match status" value="4"/>
</dbReference>
<protein>
    <recommendedName>
        <fullName evidence="3">Tetratricopeptide repeat protein 7 N-terminal domain-containing protein</fullName>
    </recommendedName>
</protein>
<dbReference type="EMBL" id="CATQJA010002709">
    <property type="protein sequence ID" value="CAJ0586907.1"/>
    <property type="molecule type" value="Genomic_DNA"/>
</dbReference>
<dbReference type="GO" id="GO:0072659">
    <property type="term" value="P:protein localization to plasma membrane"/>
    <property type="evidence" value="ECO:0007669"/>
    <property type="project" value="TreeGrafter"/>
</dbReference>
<feature type="non-terminal residue" evidence="4">
    <location>
        <position position="883"/>
    </location>
</feature>
<sequence length="883" mass="98963">MGTKLRGSRLEAEVDRARTEGNWRRVTELLDSVKHKSSGMGFMQEVLEAETKLEPYIEQLAENLKPRKENIPFFKAAVELLNEAIHERKAFPNVQLEAHLLLAKINYFSANPEEAIKIIEKSGMDSANTQFRTLRALKLVAEAYSIKGLAYETVEGQDNKKSIVCFKQAAELVMSYVGELEKSIFGPPANNAVRSVSSTSTPTSAPVAKTTEKMGDLLECTLERFASLKLRGTLVDGFFTEQGVEWYRRIISGLGDKSVGEKLQQKLSLQLAEILYRSIPVHTLHSETVSQKNKSLGFYTGSQRGYFSPTSKIEEIILLLLVTEVLATRDVVLSRSAELATSRDESLRNAKSVYNLLTIVLSSLRQYQLMSKTYERAVKVASDDKHIWFQFALIEYSQGQHLKASRIIENCLLEGEHEDKADDDLACKYMFAAVIYLRYLEQYEKAEELAIHAAKVSDCMYLRERAHLLQAIAIGQLAQEPSFVDSQRKQLQKSIDILERCVEADPHDYLAVYYSALYYANARMIDKAIDRCSHCLDINPDQPAAMMLLALLLTCGGDHKLALQHIISSLRQYPTNYGLLTIRLHLEKHYGKVEEAMSTAASLLFCWQEQELVFDREDERRSQTMDAASMKRASSVARTATASLGRDASTYFPGSLGPPAPSMVSAYSQSSQLGVDMSDSGVLSANPHSEYGFSRKTDSSDPNFAEGSSLKEAKAVAVANILVTMVEIYLDAGKISEAIPCTEHIARQLPKSPQHRYAMGRIFLERGRRETQDVALRNKYLNDAKTAFSEAVMLCPTHTDAHLYLAKTHDLRGSRELAKNQAKELVTVAPLRNDYWKYLGDLCMAYGHDEEGIEAYRIANDLISTTPILPFNTIPLVFPNGFH</sequence>
<evidence type="ECO:0000256" key="2">
    <source>
        <dbReference type="ARBA" id="ARBA00038251"/>
    </source>
</evidence>
<dbReference type="Pfam" id="PF19440">
    <property type="entry name" value="TTC7_N"/>
    <property type="match status" value="1"/>
</dbReference>
<dbReference type="InterPro" id="IPR011990">
    <property type="entry name" value="TPR-like_helical_dom_sf"/>
</dbReference>
<evidence type="ECO:0000313" key="4">
    <source>
        <dbReference type="EMBL" id="CAJ0586907.1"/>
    </source>
</evidence>
<dbReference type="AlphaFoldDB" id="A0AA36DGW6"/>
<accession>A0AA36DGW6</accession>
<dbReference type="InterPro" id="IPR019734">
    <property type="entry name" value="TPR_rpt"/>
</dbReference>
<keyword evidence="5" id="KW-1185">Reference proteome</keyword>
<reference evidence="4" key="1">
    <citation type="submission" date="2023-06" db="EMBL/GenBank/DDBJ databases">
        <authorList>
            <person name="Delattre M."/>
        </authorList>
    </citation>
    <scope>NUCLEOTIDE SEQUENCE</scope>
    <source>
        <strain evidence="4">AF72</strain>
    </source>
</reference>
<organism evidence="4 5">
    <name type="scientific">Mesorhabditis spiculigera</name>
    <dbReference type="NCBI Taxonomy" id="96644"/>
    <lineage>
        <taxon>Eukaryota</taxon>
        <taxon>Metazoa</taxon>
        <taxon>Ecdysozoa</taxon>
        <taxon>Nematoda</taxon>
        <taxon>Chromadorea</taxon>
        <taxon>Rhabditida</taxon>
        <taxon>Rhabditina</taxon>
        <taxon>Rhabditomorpha</taxon>
        <taxon>Rhabditoidea</taxon>
        <taxon>Rhabditidae</taxon>
        <taxon>Mesorhabditinae</taxon>
        <taxon>Mesorhabditis</taxon>
    </lineage>
</organism>
<dbReference type="PANTHER" id="PTHR23083">
    <property type="entry name" value="TETRATRICOPEPTIDE REPEAT PROTEIN, TPR"/>
    <property type="match status" value="1"/>
</dbReference>
<name>A0AA36DGW6_9BILA</name>
<dbReference type="SUPFAM" id="SSF48452">
    <property type="entry name" value="TPR-like"/>
    <property type="match status" value="3"/>
</dbReference>
<evidence type="ECO:0000313" key="5">
    <source>
        <dbReference type="Proteomes" id="UP001177023"/>
    </source>
</evidence>
<evidence type="ECO:0000256" key="1">
    <source>
        <dbReference type="ARBA" id="ARBA00002550"/>
    </source>
</evidence>
<gene>
    <name evidence="4" type="ORF">MSPICULIGERA_LOCUS24889</name>
</gene>
<proteinExistence type="inferred from homology"/>
<evidence type="ECO:0000259" key="3">
    <source>
        <dbReference type="Pfam" id="PF19440"/>
    </source>
</evidence>
<dbReference type="Proteomes" id="UP001177023">
    <property type="component" value="Unassembled WGS sequence"/>
</dbReference>
<dbReference type="GO" id="GO:0046854">
    <property type="term" value="P:phosphatidylinositol phosphate biosynthetic process"/>
    <property type="evidence" value="ECO:0007669"/>
    <property type="project" value="TreeGrafter"/>
</dbReference>